<dbReference type="CDD" id="cd06071">
    <property type="entry name" value="Beach"/>
    <property type="match status" value="1"/>
</dbReference>
<dbReference type="InterPro" id="IPR015943">
    <property type="entry name" value="WD40/YVTN_repeat-like_dom_sf"/>
</dbReference>
<proteinExistence type="predicted"/>
<organism evidence="7 8">
    <name type="scientific">Adineta ricciae</name>
    <name type="common">Rotifer</name>
    <dbReference type="NCBI Taxonomy" id="249248"/>
    <lineage>
        <taxon>Eukaryota</taxon>
        <taxon>Metazoa</taxon>
        <taxon>Spiralia</taxon>
        <taxon>Gnathifera</taxon>
        <taxon>Rotifera</taxon>
        <taxon>Eurotatoria</taxon>
        <taxon>Bdelloidea</taxon>
        <taxon>Adinetida</taxon>
        <taxon>Adinetidae</taxon>
        <taxon>Adineta</taxon>
    </lineage>
</organism>
<evidence type="ECO:0000256" key="3">
    <source>
        <dbReference type="PROSITE-ProRule" id="PRU00221"/>
    </source>
</evidence>
<dbReference type="GO" id="GO:0016020">
    <property type="term" value="C:membrane"/>
    <property type="evidence" value="ECO:0007669"/>
    <property type="project" value="TreeGrafter"/>
</dbReference>
<dbReference type="PROSITE" id="PS50176">
    <property type="entry name" value="ARM_REPEAT"/>
    <property type="match status" value="1"/>
</dbReference>
<dbReference type="PANTHER" id="PTHR13743:SF112">
    <property type="entry name" value="BEACH DOMAIN-CONTAINING PROTEIN"/>
    <property type="match status" value="1"/>
</dbReference>
<dbReference type="Pfam" id="PF15787">
    <property type="entry name" value="DUF4704"/>
    <property type="match status" value="1"/>
</dbReference>
<dbReference type="InterPro" id="IPR016024">
    <property type="entry name" value="ARM-type_fold"/>
</dbReference>
<evidence type="ECO:0000256" key="1">
    <source>
        <dbReference type="ARBA" id="ARBA00022574"/>
    </source>
</evidence>
<dbReference type="GO" id="GO:0008104">
    <property type="term" value="P:intracellular protein localization"/>
    <property type="evidence" value="ECO:0007669"/>
    <property type="project" value="TreeGrafter"/>
</dbReference>
<dbReference type="InterPro" id="IPR046851">
    <property type="entry name" value="NBCH_WD40"/>
</dbReference>
<accession>A0A815T8E0</accession>
<name>A0A815T8E0_ADIRI</name>
<dbReference type="InterPro" id="IPR036372">
    <property type="entry name" value="BEACH_dom_sf"/>
</dbReference>
<evidence type="ECO:0000313" key="7">
    <source>
        <dbReference type="EMBL" id="CAF1502258.1"/>
    </source>
</evidence>
<gene>
    <name evidence="7" type="ORF">XAT740_LOCUS39725</name>
</gene>
<evidence type="ECO:0000256" key="2">
    <source>
        <dbReference type="ARBA" id="ARBA00022737"/>
    </source>
</evidence>
<dbReference type="InterPro" id="IPR011993">
    <property type="entry name" value="PH-like_dom_sf"/>
</dbReference>
<feature type="repeat" description="WD" evidence="3">
    <location>
        <begin position="2183"/>
        <end position="2214"/>
    </location>
</feature>
<evidence type="ECO:0000256" key="4">
    <source>
        <dbReference type="PROSITE-ProRule" id="PRU00259"/>
    </source>
</evidence>
<dbReference type="Pfam" id="PF02138">
    <property type="entry name" value="Beach"/>
    <property type="match status" value="1"/>
</dbReference>
<dbReference type="PROSITE" id="PS50197">
    <property type="entry name" value="BEACH"/>
    <property type="match status" value="1"/>
</dbReference>
<dbReference type="InterPro" id="IPR031570">
    <property type="entry name" value="NBEA/BDCP_DUF4704"/>
</dbReference>
<dbReference type="InterPro" id="IPR013320">
    <property type="entry name" value="ConA-like_dom_sf"/>
</dbReference>
<dbReference type="Proteomes" id="UP000663828">
    <property type="component" value="Unassembled WGS sequence"/>
</dbReference>
<protein>
    <submittedName>
        <fullName evidence="7">Uncharacterized protein</fullName>
    </submittedName>
</protein>
<dbReference type="CDD" id="cd01201">
    <property type="entry name" value="PH_BEACH"/>
    <property type="match status" value="1"/>
</dbReference>
<dbReference type="Pfam" id="PF16057">
    <property type="entry name" value="DUF4800"/>
    <property type="match status" value="1"/>
</dbReference>
<feature type="repeat" description="ARM" evidence="4">
    <location>
        <begin position="206"/>
        <end position="237"/>
    </location>
</feature>
<dbReference type="Gene3D" id="2.30.29.30">
    <property type="entry name" value="Pleckstrin-homology domain (PH domain)/Phosphotyrosine-binding domain (PTB)"/>
    <property type="match status" value="1"/>
</dbReference>
<dbReference type="InterPro" id="IPR001680">
    <property type="entry name" value="WD40_rpt"/>
</dbReference>
<feature type="repeat" description="WD" evidence="3">
    <location>
        <begin position="2239"/>
        <end position="2280"/>
    </location>
</feature>
<dbReference type="SMART" id="SM00320">
    <property type="entry name" value="WD40"/>
    <property type="match status" value="3"/>
</dbReference>
<feature type="domain" description="BEACH-type PH" evidence="6">
    <location>
        <begin position="1624"/>
        <end position="1719"/>
    </location>
</feature>
<dbReference type="PROSITE" id="PS50294">
    <property type="entry name" value="WD_REPEATS_REGION"/>
    <property type="match status" value="1"/>
</dbReference>
<keyword evidence="8" id="KW-1185">Reference proteome</keyword>
<dbReference type="FunFam" id="1.10.1540.10:FF:000001">
    <property type="entry name" value="neurobeachin isoform X1"/>
    <property type="match status" value="1"/>
</dbReference>
<dbReference type="EMBL" id="CAJNOR010004437">
    <property type="protein sequence ID" value="CAF1502258.1"/>
    <property type="molecule type" value="Genomic_DNA"/>
</dbReference>
<dbReference type="SUPFAM" id="SSF50978">
    <property type="entry name" value="WD40 repeat-like"/>
    <property type="match status" value="1"/>
</dbReference>
<dbReference type="Gene3D" id="2.130.10.10">
    <property type="entry name" value="YVTN repeat-like/Quinoprotein amine dehydrogenase"/>
    <property type="match status" value="1"/>
</dbReference>
<dbReference type="Pfam" id="PF20426">
    <property type="entry name" value="NBCH_WD40"/>
    <property type="match status" value="1"/>
</dbReference>
<dbReference type="InterPro" id="IPR000409">
    <property type="entry name" value="BEACH_dom"/>
</dbReference>
<dbReference type="InterPro" id="IPR050865">
    <property type="entry name" value="BEACH_Domain"/>
</dbReference>
<dbReference type="PROSITE" id="PS50082">
    <property type="entry name" value="WD_REPEATS_2"/>
    <property type="match status" value="2"/>
</dbReference>
<feature type="domain" description="BEACH" evidence="5">
    <location>
        <begin position="1734"/>
        <end position="2027"/>
    </location>
</feature>
<dbReference type="InterPro" id="IPR000225">
    <property type="entry name" value="Armadillo"/>
</dbReference>
<dbReference type="SUPFAM" id="SSF50729">
    <property type="entry name" value="PH domain-like"/>
    <property type="match status" value="1"/>
</dbReference>
<dbReference type="SUPFAM" id="SSF48371">
    <property type="entry name" value="ARM repeat"/>
    <property type="match status" value="1"/>
</dbReference>
<dbReference type="SUPFAM" id="SSF49899">
    <property type="entry name" value="Concanavalin A-like lectins/glucanases"/>
    <property type="match status" value="1"/>
</dbReference>
<evidence type="ECO:0000313" key="8">
    <source>
        <dbReference type="Proteomes" id="UP000663828"/>
    </source>
</evidence>
<dbReference type="InterPro" id="IPR036322">
    <property type="entry name" value="WD40_repeat_dom_sf"/>
</dbReference>
<evidence type="ECO:0000259" key="6">
    <source>
        <dbReference type="PROSITE" id="PS51783"/>
    </source>
</evidence>
<comment type="caution">
    <text evidence="7">The sequence shown here is derived from an EMBL/GenBank/DDBJ whole genome shotgun (WGS) entry which is preliminary data.</text>
</comment>
<dbReference type="PANTHER" id="PTHR13743">
    <property type="entry name" value="BEIGE/BEACH-RELATED"/>
    <property type="match status" value="1"/>
</dbReference>
<dbReference type="InterPro" id="IPR023362">
    <property type="entry name" value="PH-BEACH_dom"/>
</dbReference>
<dbReference type="GO" id="GO:0005829">
    <property type="term" value="C:cytosol"/>
    <property type="evidence" value="ECO:0007669"/>
    <property type="project" value="TreeGrafter"/>
</dbReference>
<dbReference type="SMART" id="SM01026">
    <property type="entry name" value="Beach"/>
    <property type="match status" value="1"/>
</dbReference>
<dbReference type="GO" id="GO:0019901">
    <property type="term" value="F:protein kinase binding"/>
    <property type="evidence" value="ECO:0007669"/>
    <property type="project" value="TreeGrafter"/>
</dbReference>
<dbReference type="SUPFAM" id="SSF81837">
    <property type="entry name" value="BEACH domain"/>
    <property type="match status" value="1"/>
</dbReference>
<dbReference type="Gene3D" id="1.10.1540.10">
    <property type="entry name" value="BEACH domain"/>
    <property type="match status" value="1"/>
</dbReference>
<evidence type="ECO:0000259" key="5">
    <source>
        <dbReference type="PROSITE" id="PS50197"/>
    </source>
</evidence>
<sequence>MLINESNFKQIIDTIRKVHQTSIDQRLIDLTDYLTELFQSIQIEQTNIFEVLTKLLHDYEDRAALKIEFLKGKCLESVYEKLNTNETHLQIIFEFVIELLKDSENVQEKFLEFNGYDKYFQSLCHIHSPTNEFLNQLILLLIEKPEDASTISFDSYLVFNNPHLARSLIEWIPYLKNSSSQQLIISSVDQIISRSLPNKMMACGNGVISSLLRILRKSKEIDEKILSAVLSLLNNLARFSINPQDIRLINQLLSENIGLKKELLQLLIISAKHDDPDTQLISSYFDLQRPNSGIVLPAIQRWPSLSSSTSSSTTGQHFTFHCWIRPNHEINSYPYEGRRQIYSFYSNSIGFESFLRSSSIFVLISDRREIAYIEIQDCDDLIDGFWHSLTIVHAAQRPSLFGSAFQSTLTCQLSVYIDGLLRKEIKNFKYVLTMNEPINLASIGSASQRPKSSEMKQRNDSLSLTLVKSIQPLKGLFSSKSRTPMPRRENQDFYSQNVMIIDADTQDTIFGHSTCLYGQIACIWILAETLDEQQVKSLHEMGNHLSHSSSMNDENSHPSTIFDSFCARSLLLYHPLACNNQICLDISGYSSLHGRLINGSCLRLYSFAQSLSTLGGCSILYPLIELFQETDYHKSDESFSSNGYQLTPHHHFYSNPIASIIHLIRCVLSSKSMVNLTEQMTKHYNVEILVHYFEKLSPVFLDQQFLISIEELIESTRLMSSSRLIINQLIEYVLLDFNLWKKSNFYVRLLHLQYIFKILREENKIDRDKFNIQFFLDILRQHFNTTKDEIELREVIYEILRYLFQNQISSKTLNIFLSTISVVSNSNDELTSELLEFLSGSLTHLPNDGIIEQLCEPNMAEGLYALLTSNNLTSRTKELVLRILKTCLESQRISQSARAQLRLETNHIGFGGIISGIAIDMFNELIVEEILDLIIASNSAAAVHHLNVVLTLCSAGSINVRFISMRKLMAFFLSHENACHLYAKCHGWQETLAHFFVQTRRLMSHVHHNSSPAILSLDTQVQRLSSIRNNVNQHRASIPIFDVSSPDGLSDEKFDLSLIKDQEDLNSSQTFTITPTQSINDSKEDLLSSLKPENSNEELNGMIGGPDDSSMKSKNEKLISHIRASDDQTDGDLLEEMCETLILAIVMILWKGIVGHDDAAWMNRGQMFSALRHLQREYDLYISLEYIERRILELSMETCLNEMKSEKGMELRMFMLFTRSSMTAIGQDRTLRRRLSSNASRKPQISVSESNIRELIKLINDFLSQSTDNTDRITDNLVNGIITIFDTLLILKIADPSAQFSTPNISPDDHYSETSISAMNILLILLAHSNINFCSQASNRIHLLLNYRSLNDREEAAYLLSKINQIFLSIPNIEHSEHYNQILPLMKIILEKSFDLLQMNAALSNIPLCREILATNDDFRQFISSINRDEWRKFVKQITEPYADHYCSMSVRPFQMNMKIWWNNCQEMINISIHKRNRQIGVEKLKFQTHIVDPWHKRARSDEQRISRLSERERVHTIHVNKEWKDRKKYWYGERGLWLNSENLAERRWMLSNRENIHRMKCKLIENDRFNLHEESSRLRDNLNVETTTFLEQDNLMSKSETMHHHDEHDFMNISAQSQAFLVEVKEKPILGVKCSLITPTAKTHGEFLVTDRYLYFIDSNPRKRCENDLKYPLIWLQDIQLRRYNLRPTALEFFLINQTNFLLNLNSKLRRQVVNKFISLKLPSMKNLSPNSLTPQEIFRESKILDKWMSRELSNFDYLMMLNTIAGRTYNDLNQYPVFPWIIKDFTSQVLDLKNPDVFRDFSKPVGIQNPKHIEEVKSKYESFEDPSGLIKKFHYGTHYSNAASVMHYLIRMEPFTTLHIQLQSGKFDIADRQFHSFQSSWSNIMDSPNDGKELIPEFFYLPEFLCNLNKFDLGKLQSNNQLLNDVQLPPWAHDSPEEFIRLHRLALESDYVSAHLHKWIDLIFGYKQTGQAAIDALNVYMYCSYERPMDADVIDDNIAREAIDGMIENFGQSPSQLLTEPHPQRQTREQVTNQMEAQGRGLNMFQNLTTVKAFFVEVVPENAKQSAPIIFISIPKNQTRSFINQGIPDVLISINNQGVIGNNGWHPYDKTSNNFFTFDRDPTLQTQKNRLTTIAPFALSIDITSRLFAVSHDAKYIFSGAHWDRSLRTYSISKTKSIHSITRHTDIITCLTLDSTGYILITGSRDTTCIVWYLSFNDNRHVHDQEPTSFLTPERILYGHSAEVTCLAVSSELDLVVSGSLDGTCNIHTLEHGTYVRTLRPTEENDPIVNLKLSDERHILVQTEKNDTYLFLYSINGHLIRTRKFEYQVIDMILSDQYIVLAVNHQKNDPTSGMARIIIKDLFEMTTIQTIRLRTQITCLYLTKDQSHLLVSVKDGKLFVLTSEKRQQKA</sequence>
<keyword evidence="1 3" id="KW-0853">WD repeat</keyword>
<keyword evidence="2" id="KW-0677">Repeat</keyword>
<dbReference type="Pfam" id="PF14844">
    <property type="entry name" value="PH_BEACH"/>
    <property type="match status" value="1"/>
</dbReference>
<reference evidence="7" key="1">
    <citation type="submission" date="2021-02" db="EMBL/GenBank/DDBJ databases">
        <authorList>
            <person name="Nowell W R."/>
        </authorList>
    </citation>
    <scope>NUCLEOTIDE SEQUENCE</scope>
</reference>
<dbReference type="PROSITE" id="PS51783">
    <property type="entry name" value="PH_BEACH"/>
    <property type="match status" value="1"/>
</dbReference>